<dbReference type="Proteomes" id="UP000041254">
    <property type="component" value="Unassembled WGS sequence"/>
</dbReference>
<proteinExistence type="predicted"/>
<dbReference type="VEuPathDB" id="CryptoDB:Vbra_8196"/>
<dbReference type="InParanoid" id="A0A0G4EUI5"/>
<accession>A0A0G4EUI5</accession>
<sequence>MHRRTLRLDYYLPHIIDYLNFTGDVIHTRADYNYDDNLALPAPPDELFKIIRLSLQEREGGRCLRFMCLPTWFRGRHNIVVAPPEVPGEADHDILRPLVDKLPEMKEQDWWVVFAGDPRSTAIVHKWSPTINLLRVSYPPKVLPWRLVSAPVALARRTRDEILVPQGLKPQEYLPFFGAMYERSRQPGASDWYTQAAECLVQGGFAIGDPEVWRTMLARRVLRQWHGVVRDAVGNPRPLWPLSMTQRGGCQSERDALEKH</sequence>
<dbReference type="AlphaFoldDB" id="A0A0G4EUI5"/>
<organism evidence="1 2">
    <name type="scientific">Vitrella brassicaformis (strain CCMP3155)</name>
    <dbReference type="NCBI Taxonomy" id="1169540"/>
    <lineage>
        <taxon>Eukaryota</taxon>
        <taxon>Sar</taxon>
        <taxon>Alveolata</taxon>
        <taxon>Colpodellida</taxon>
        <taxon>Vitrellaceae</taxon>
        <taxon>Vitrella</taxon>
    </lineage>
</organism>
<protein>
    <submittedName>
        <fullName evidence="1">Uncharacterized protein</fullName>
    </submittedName>
</protein>
<dbReference type="EMBL" id="CDMY01000309">
    <property type="protein sequence ID" value="CEM01751.1"/>
    <property type="molecule type" value="Genomic_DNA"/>
</dbReference>
<evidence type="ECO:0000313" key="1">
    <source>
        <dbReference type="EMBL" id="CEM01751.1"/>
    </source>
</evidence>
<keyword evidence="2" id="KW-1185">Reference proteome</keyword>
<evidence type="ECO:0000313" key="2">
    <source>
        <dbReference type="Proteomes" id="UP000041254"/>
    </source>
</evidence>
<gene>
    <name evidence="1" type="ORF">Vbra_8196</name>
</gene>
<name>A0A0G4EUI5_VITBC</name>
<reference evidence="1 2" key="1">
    <citation type="submission" date="2014-11" db="EMBL/GenBank/DDBJ databases">
        <authorList>
            <person name="Zhu J."/>
            <person name="Qi W."/>
            <person name="Song R."/>
        </authorList>
    </citation>
    <scope>NUCLEOTIDE SEQUENCE [LARGE SCALE GENOMIC DNA]</scope>
</reference>